<feature type="domain" description="YCII-related" evidence="2">
    <location>
        <begin position="4"/>
        <end position="86"/>
    </location>
</feature>
<dbReference type="Pfam" id="PF03795">
    <property type="entry name" value="YCII"/>
    <property type="match status" value="1"/>
</dbReference>
<keyword evidence="4" id="KW-1185">Reference proteome</keyword>
<sequence length="109" mass="11852">MAHYLLLYQLSADYLQRRAEFRDAHLQLAWQVADQGLLLVGGAVGDPIESAMLLFQTDEPDRIAAFACADPYVQQGLVTSWRIVPWLTVAGPLAATPLKSVAIPATDAS</sequence>
<dbReference type="Gene3D" id="3.30.70.1060">
    <property type="entry name" value="Dimeric alpha+beta barrel"/>
    <property type="match status" value="1"/>
</dbReference>
<dbReference type="InterPro" id="IPR005545">
    <property type="entry name" value="YCII"/>
</dbReference>
<evidence type="ECO:0000313" key="4">
    <source>
        <dbReference type="Proteomes" id="UP001589813"/>
    </source>
</evidence>
<dbReference type="InterPro" id="IPR011008">
    <property type="entry name" value="Dimeric_a/b-barrel"/>
</dbReference>
<dbReference type="NCBIfam" id="NF009508">
    <property type="entry name" value="PRK12866.1"/>
    <property type="match status" value="1"/>
</dbReference>
<proteinExistence type="inferred from homology"/>
<comment type="similarity">
    <text evidence="1">Belongs to the YciI family.</text>
</comment>
<organism evidence="3 4">
    <name type="scientific">Rheinheimera tilapiae</name>
    <dbReference type="NCBI Taxonomy" id="875043"/>
    <lineage>
        <taxon>Bacteria</taxon>
        <taxon>Pseudomonadati</taxon>
        <taxon>Pseudomonadota</taxon>
        <taxon>Gammaproteobacteria</taxon>
        <taxon>Chromatiales</taxon>
        <taxon>Chromatiaceae</taxon>
        <taxon>Rheinheimera</taxon>
    </lineage>
</organism>
<protein>
    <submittedName>
        <fullName evidence="3">YciI-like protein</fullName>
    </submittedName>
</protein>
<evidence type="ECO:0000313" key="3">
    <source>
        <dbReference type="EMBL" id="MFC0050243.1"/>
    </source>
</evidence>
<name>A0ABV6BL59_9GAMM</name>
<dbReference type="PANTHER" id="PTHR33606">
    <property type="entry name" value="PROTEIN YCII"/>
    <property type="match status" value="1"/>
</dbReference>
<dbReference type="EMBL" id="JBHLXP010000005">
    <property type="protein sequence ID" value="MFC0050243.1"/>
    <property type="molecule type" value="Genomic_DNA"/>
</dbReference>
<gene>
    <name evidence="3" type="ORF">ACFFJP_18230</name>
</gene>
<accession>A0ABV6BL59</accession>
<reference evidence="3 4" key="1">
    <citation type="submission" date="2024-09" db="EMBL/GenBank/DDBJ databases">
        <authorList>
            <person name="Sun Q."/>
            <person name="Mori K."/>
        </authorList>
    </citation>
    <scope>NUCLEOTIDE SEQUENCE [LARGE SCALE GENOMIC DNA]</scope>
    <source>
        <strain evidence="3 4">KCTC 23315</strain>
    </source>
</reference>
<dbReference type="SUPFAM" id="SSF54909">
    <property type="entry name" value="Dimeric alpha+beta barrel"/>
    <property type="match status" value="1"/>
</dbReference>
<evidence type="ECO:0000256" key="1">
    <source>
        <dbReference type="ARBA" id="ARBA00007689"/>
    </source>
</evidence>
<comment type="caution">
    <text evidence="3">The sequence shown here is derived from an EMBL/GenBank/DDBJ whole genome shotgun (WGS) entry which is preliminary data.</text>
</comment>
<dbReference type="InterPro" id="IPR051807">
    <property type="entry name" value="Sec-metab_biosynth-assoc"/>
</dbReference>
<evidence type="ECO:0000259" key="2">
    <source>
        <dbReference type="Pfam" id="PF03795"/>
    </source>
</evidence>
<dbReference type="PANTHER" id="PTHR33606:SF3">
    <property type="entry name" value="PROTEIN YCII"/>
    <property type="match status" value="1"/>
</dbReference>
<dbReference type="RefSeq" id="WP_377247661.1">
    <property type="nucleotide sequence ID" value="NZ_JBHLXP010000005.1"/>
</dbReference>
<dbReference type="Proteomes" id="UP001589813">
    <property type="component" value="Unassembled WGS sequence"/>
</dbReference>